<evidence type="ECO:0008006" key="5">
    <source>
        <dbReference type="Google" id="ProtNLM"/>
    </source>
</evidence>
<dbReference type="AlphaFoldDB" id="A0A059FJW4"/>
<evidence type="ECO:0000313" key="4">
    <source>
        <dbReference type="Proteomes" id="UP000024816"/>
    </source>
</evidence>
<gene>
    <name evidence="3" type="ORF">HJA_00235</name>
</gene>
<dbReference type="eggNOG" id="ENOG502Z7WD">
    <property type="taxonomic scope" value="Bacteria"/>
</dbReference>
<organism evidence="3 4">
    <name type="scientific">Hyphomonas jannaschiana VP2</name>
    <dbReference type="NCBI Taxonomy" id="1280952"/>
    <lineage>
        <taxon>Bacteria</taxon>
        <taxon>Pseudomonadati</taxon>
        <taxon>Pseudomonadota</taxon>
        <taxon>Alphaproteobacteria</taxon>
        <taxon>Hyphomonadales</taxon>
        <taxon>Hyphomonadaceae</taxon>
        <taxon>Hyphomonas</taxon>
    </lineage>
</organism>
<reference evidence="3 4" key="1">
    <citation type="journal article" date="2014" name="Antonie Van Leeuwenhoek">
        <title>Hyphomonas beringensis sp. nov. and Hyphomonas chukchiensis sp. nov., isolated from surface seawater of the Bering Sea and Chukchi Sea.</title>
        <authorList>
            <person name="Li C."/>
            <person name="Lai Q."/>
            <person name="Li G."/>
            <person name="Dong C."/>
            <person name="Wang J."/>
            <person name="Liao Y."/>
            <person name="Shao Z."/>
        </authorList>
    </citation>
    <scope>NUCLEOTIDE SEQUENCE [LARGE SCALE GENOMIC DNA]</scope>
    <source>
        <strain evidence="3 4">VP2</strain>
    </source>
</reference>
<evidence type="ECO:0000313" key="3">
    <source>
        <dbReference type="EMBL" id="KCZ90919.1"/>
    </source>
</evidence>
<keyword evidence="2" id="KW-0732">Signal</keyword>
<dbReference type="Proteomes" id="UP000024816">
    <property type="component" value="Unassembled WGS sequence"/>
</dbReference>
<dbReference type="RefSeq" id="WP_051597194.1">
    <property type="nucleotide sequence ID" value="NZ_ARYJ01000001.1"/>
</dbReference>
<dbReference type="PATRIC" id="fig|1280952.3.peg.46"/>
<feature type="compositionally biased region" description="Polar residues" evidence="1">
    <location>
        <begin position="19"/>
        <end position="39"/>
    </location>
</feature>
<feature type="chain" id="PRO_5001573027" description="Lipoprotein" evidence="2">
    <location>
        <begin position="24"/>
        <end position="642"/>
    </location>
</feature>
<protein>
    <recommendedName>
        <fullName evidence="5">Lipoprotein</fullName>
    </recommendedName>
</protein>
<evidence type="ECO:0000256" key="2">
    <source>
        <dbReference type="SAM" id="SignalP"/>
    </source>
</evidence>
<comment type="caution">
    <text evidence="3">The sequence shown here is derived from an EMBL/GenBank/DDBJ whole genome shotgun (WGS) entry which is preliminary data.</text>
</comment>
<sequence>MLKQATALAVIMTLAACSGTGTPAEETTSAAPEQASETAGRTAGYNPDRNAYFGDLHIHTRSSFDAYIFNVRRTADDAYRFALGETIQHPSGFDMTIAGGPLDFYTVTDHAEYLGILPAMDTPGTKLSELPRAKDMFSTDPDKIVAAFQGVGQSVRTGKPIEDMYDLDTINSVWLQNVAAADKYNQPGKFTTFAAYEFTSVTTPDENGGFGGGNLHRNVFFKGKAPVRAFSTLDSTNPEDLWDWMDAQREAGMEVISIPHNSNVSDGQMFRLETYKGEPMDTAYAEQRMRNEPLVEVTQVKGTSETHPDLSPNDEWANFEIYDQLLGAYVVGATNGSYVREAYRNGLKLQEEKGFDPFHFGLVAASDSHVAGGAYSEEDYWSKIGIVDGTPVARGSVPFPGTTGWDDQPEDNQVVKNATNWFSRWSASGLTGVWAEENTREAIFDAFRRKETFATTGPRMKVRFFGGFGYDEAMLSSANLSHEAYEGGVPMGGDLVGTGEAPAFIAWAQRDPNGGTLQRLQVVKVTSDGEEVIDVACDNGAPDPSTRRCTDNGATVDMASCTPENEGASELKVLWTDPDFDPARRATYYVRVLENPSCRWSTWEAMRNGTPPRPDVPETIQERAYTSPIWYIPGGLRDRKTI</sequence>
<proteinExistence type="predicted"/>
<dbReference type="Pfam" id="PF12228">
    <property type="entry name" value="DUF3604"/>
    <property type="match status" value="1"/>
</dbReference>
<keyword evidence="4" id="KW-1185">Reference proteome</keyword>
<feature type="signal peptide" evidence="2">
    <location>
        <begin position="1"/>
        <end position="23"/>
    </location>
</feature>
<evidence type="ECO:0000256" key="1">
    <source>
        <dbReference type="SAM" id="MobiDB-lite"/>
    </source>
</evidence>
<dbReference type="STRING" id="1280952.HJA_00235"/>
<accession>A0A059FJW4</accession>
<dbReference type="PROSITE" id="PS51257">
    <property type="entry name" value="PROKAR_LIPOPROTEIN"/>
    <property type="match status" value="1"/>
</dbReference>
<dbReference type="InterPro" id="IPR022028">
    <property type="entry name" value="DUF3604"/>
</dbReference>
<dbReference type="OrthoDB" id="543560at2"/>
<feature type="region of interest" description="Disordered" evidence="1">
    <location>
        <begin position="19"/>
        <end position="46"/>
    </location>
</feature>
<dbReference type="EMBL" id="ARYJ01000001">
    <property type="protein sequence ID" value="KCZ90919.1"/>
    <property type="molecule type" value="Genomic_DNA"/>
</dbReference>
<dbReference type="Gene3D" id="3.20.20.140">
    <property type="entry name" value="Metal-dependent hydrolases"/>
    <property type="match status" value="1"/>
</dbReference>
<name>A0A059FJW4_9PROT</name>